<organism evidence="1 2">
    <name type="scientific">Raphanus sativus</name>
    <name type="common">Radish</name>
    <name type="synonym">Raphanus raphanistrum var. sativus</name>
    <dbReference type="NCBI Taxonomy" id="3726"/>
    <lineage>
        <taxon>Eukaryota</taxon>
        <taxon>Viridiplantae</taxon>
        <taxon>Streptophyta</taxon>
        <taxon>Embryophyta</taxon>
        <taxon>Tracheophyta</taxon>
        <taxon>Spermatophyta</taxon>
        <taxon>Magnoliopsida</taxon>
        <taxon>eudicotyledons</taxon>
        <taxon>Gunneridae</taxon>
        <taxon>Pentapetalae</taxon>
        <taxon>rosids</taxon>
        <taxon>malvids</taxon>
        <taxon>Brassicales</taxon>
        <taxon>Brassicaceae</taxon>
        <taxon>Brassiceae</taxon>
        <taxon>Raphanus</taxon>
    </lineage>
</organism>
<proteinExistence type="predicted"/>
<dbReference type="PANTHER" id="PTHR31901">
    <property type="entry name" value="GH3 DOMAIN-CONTAINING PROTEIN"/>
    <property type="match status" value="1"/>
</dbReference>
<protein>
    <submittedName>
        <fullName evidence="2">4-substituted benzoates-glutamate ligase GH3.12-like</fullName>
    </submittedName>
</protein>
<dbReference type="OrthoDB" id="1915431at2759"/>
<dbReference type="GeneID" id="108814748"/>
<dbReference type="AlphaFoldDB" id="A0A6J0K7A9"/>
<sequence>MKPISNNNEIWEAKLEDLTFNVKETQDNVLEEIITRNLETEYLQRFHMDRFDKELFKKNVPVVTYEDIKPYIDRVVSGQSSDVISARPITGFLLSKFGNFGRSTKDDAMEQQVLGQFNIHIRSSYAYYNQEIKYYFYI</sequence>
<dbReference type="Proteomes" id="UP000504610">
    <property type="component" value="Chromosome 7"/>
</dbReference>
<keyword evidence="1" id="KW-1185">Reference proteome</keyword>
<dbReference type="GO" id="GO:0005737">
    <property type="term" value="C:cytoplasm"/>
    <property type="evidence" value="ECO:0007669"/>
    <property type="project" value="TreeGrafter"/>
</dbReference>
<dbReference type="KEGG" id="rsz:108814748"/>
<gene>
    <name evidence="2" type="primary">LOC108814748</name>
</gene>
<dbReference type="GO" id="GO:0016881">
    <property type="term" value="F:acid-amino acid ligase activity"/>
    <property type="evidence" value="ECO:0007669"/>
    <property type="project" value="TreeGrafter"/>
</dbReference>
<dbReference type="InterPro" id="IPR004993">
    <property type="entry name" value="GH3"/>
</dbReference>
<reference evidence="1" key="1">
    <citation type="journal article" date="2019" name="Database">
        <title>The radish genome database (RadishGD): an integrated information resource for radish genomics.</title>
        <authorList>
            <person name="Yu H.J."/>
            <person name="Baek S."/>
            <person name="Lee Y.J."/>
            <person name="Cho A."/>
            <person name="Mun J.H."/>
        </authorList>
    </citation>
    <scope>NUCLEOTIDE SEQUENCE [LARGE SCALE GENOMIC DNA]</scope>
    <source>
        <strain evidence="1">cv. WK10039</strain>
    </source>
</reference>
<evidence type="ECO:0000313" key="2">
    <source>
        <dbReference type="RefSeq" id="XP_018442874.2"/>
    </source>
</evidence>
<dbReference type="RefSeq" id="XP_018442874.2">
    <property type="nucleotide sequence ID" value="XM_018587372.2"/>
</dbReference>
<dbReference type="PANTHER" id="PTHR31901:SF43">
    <property type="entry name" value="4-SUBSTITUTED BENZOATES-GLUTAMATE LIGASE GH3.12"/>
    <property type="match status" value="1"/>
</dbReference>
<reference evidence="2" key="2">
    <citation type="submission" date="2025-08" db="UniProtKB">
        <authorList>
            <consortium name="RefSeq"/>
        </authorList>
    </citation>
    <scope>IDENTIFICATION</scope>
    <source>
        <tissue evidence="2">Leaf</tissue>
    </source>
</reference>
<name>A0A6J0K7A9_RAPSA</name>
<evidence type="ECO:0000313" key="1">
    <source>
        <dbReference type="Proteomes" id="UP000504610"/>
    </source>
</evidence>
<accession>A0A6J0K7A9</accession>
<dbReference type="Pfam" id="PF03321">
    <property type="entry name" value="GH3"/>
    <property type="match status" value="1"/>
</dbReference>